<dbReference type="GO" id="GO:0000976">
    <property type="term" value="F:transcription cis-regulatory region binding"/>
    <property type="evidence" value="ECO:0007669"/>
    <property type="project" value="TreeGrafter"/>
</dbReference>
<accession>A0A9P4WHH2</accession>
<dbReference type="GO" id="GO:0006351">
    <property type="term" value="P:DNA-templated transcription"/>
    <property type="evidence" value="ECO:0007669"/>
    <property type="project" value="InterPro"/>
</dbReference>
<comment type="caution">
    <text evidence="9">The sequence shown here is derived from an EMBL/GenBank/DDBJ whole genome shotgun (WGS) entry which is preliminary data.</text>
</comment>
<organism evidence="9 10">
    <name type="scientific">Didymella heteroderae</name>
    <dbReference type="NCBI Taxonomy" id="1769908"/>
    <lineage>
        <taxon>Eukaryota</taxon>
        <taxon>Fungi</taxon>
        <taxon>Dikarya</taxon>
        <taxon>Ascomycota</taxon>
        <taxon>Pezizomycotina</taxon>
        <taxon>Dothideomycetes</taxon>
        <taxon>Pleosporomycetidae</taxon>
        <taxon>Pleosporales</taxon>
        <taxon>Pleosporineae</taxon>
        <taxon>Didymellaceae</taxon>
        <taxon>Didymella</taxon>
    </lineage>
</organism>
<dbReference type="CDD" id="cd00067">
    <property type="entry name" value="GAL4"/>
    <property type="match status" value="1"/>
</dbReference>
<dbReference type="GO" id="GO:0000981">
    <property type="term" value="F:DNA-binding transcription factor activity, RNA polymerase II-specific"/>
    <property type="evidence" value="ECO:0007669"/>
    <property type="project" value="InterPro"/>
</dbReference>
<keyword evidence="4" id="KW-0238">DNA-binding</keyword>
<keyword evidence="10" id="KW-1185">Reference proteome</keyword>
<evidence type="ECO:0000256" key="6">
    <source>
        <dbReference type="ARBA" id="ARBA00023242"/>
    </source>
</evidence>
<dbReference type="EMBL" id="SWKV01000095">
    <property type="protein sequence ID" value="KAF3032636.1"/>
    <property type="molecule type" value="Genomic_DNA"/>
</dbReference>
<dbReference type="PANTHER" id="PTHR31845">
    <property type="entry name" value="FINGER DOMAIN PROTEIN, PUTATIVE-RELATED"/>
    <property type="match status" value="1"/>
</dbReference>
<sequence length="592" mass="66303">MSETEGSRIKCIMDENAGPPCKRCAERNLSCVLNKSLQTLIDERSQWKYEVVGDLGLIHSSLQQVLSKLSLPALPPLKASTADDSDPIQQYDAADREEEVPSCDNSPRLSPKRDALPHAPIESLYQLTRLRALRSDDPTKEHKPTPDFAANHPVNDFISRGIVNVEDAERLFSFFLNRIDHFMYRIGSHKYRDLDSLRRGSTVLTVTICTVAALHDPHSNHLYKACSREFRRLMSASMFDRRIDRDRMRALCVASYWLHDLSWTISGYAIRRAMEINLSSSYQRVLATGDEDSMECIRLWYVLYICDRHLSILYGRPSIVRDEVSITGWEALMRTPAFTEADKRLVSQMALLIIMGNARELFGPDTGEAIPKAFAPQLTSFGRQIDHWMGFWSTELLKIHQFIGGFPTKGVIIHHHLAKLHLHSHVFRGLRGAPVPPHFQESAVAAVSAATDTIEMVLTDYDIQEGLVGIPHYIHSMYITDTAVFDLTTKAVQQFRSTPVGKWHLVHLMAEGLEKMIAKKGGSPAARLLPTLPNEASQSGAPDGSALNTPLTGGSYGDNFFSGFEDAYNLGTTSFLNFDTGTIDLDFAGFSF</sequence>
<gene>
    <name evidence="9" type="ORF">E8E12_001010</name>
</gene>
<dbReference type="InterPro" id="IPR001138">
    <property type="entry name" value="Zn2Cys6_DnaBD"/>
</dbReference>
<dbReference type="OrthoDB" id="1925334at2759"/>
<protein>
    <recommendedName>
        <fullName evidence="8">Xylanolytic transcriptional activator regulatory domain-containing protein</fullName>
    </recommendedName>
</protein>
<dbReference type="GO" id="GO:0005634">
    <property type="term" value="C:nucleus"/>
    <property type="evidence" value="ECO:0007669"/>
    <property type="project" value="UniProtKB-SubCell"/>
</dbReference>
<keyword evidence="3" id="KW-0805">Transcription regulation</keyword>
<dbReference type="InterPro" id="IPR007219">
    <property type="entry name" value="XnlR_reg_dom"/>
</dbReference>
<evidence type="ECO:0000313" key="10">
    <source>
        <dbReference type="Proteomes" id="UP000758155"/>
    </source>
</evidence>
<dbReference type="InterPro" id="IPR051089">
    <property type="entry name" value="prtT"/>
</dbReference>
<dbReference type="Proteomes" id="UP000758155">
    <property type="component" value="Unassembled WGS sequence"/>
</dbReference>
<keyword evidence="6" id="KW-0539">Nucleus</keyword>
<evidence type="ECO:0000259" key="8">
    <source>
        <dbReference type="SMART" id="SM00906"/>
    </source>
</evidence>
<dbReference type="InterPro" id="IPR036864">
    <property type="entry name" value="Zn2-C6_fun-type_DNA-bd_sf"/>
</dbReference>
<proteinExistence type="predicted"/>
<evidence type="ECO:0000256" key="3">
    <source>
        <dbReference type="ARBA" id="ARBA00023015"/>
    </source>
</evidence>
<feature type="region of interest" description="Disordered" evidence="7">
    <location>
        <begin position="528"/>
        <end position="548"/>
    </location>
</feature>
<evidence type="ECO:0000256" key="2">
    <source>
        <dbReference type="ARBA" id="ARBA00022723"/>
    </source>
</evidence>
<dbReference type="AlphaFoldDB" id="A0A9P4WHH2"/>
<feature type="compositionally biased region" description="Polar residues" evidence="7">
    <location>
        <begin position="534"/>
        <end position="548"/>
    </location>
</feature>
<comment type="subcellular location">
    <subcellularLocation>
        <location evidence="1">Nucleus</location>
    </subcellularLocation>
</comment>
<feature type="region of interest" description="Disordered" evidence="7">
    <location>
        <begin position="93"/>
        <end position="115"/>
    </location>
</feature>
<dbReference type="PANTHER" id="PTHR31845:SF17">
    <property type="entry name" value="ZN(II)2CYS6 TRANSCRIPTION FACTOR (EUROFUNG)"/>
    <property type="match status" value="1"/>
</dbReference>
<evidence type="ECO:0000256" key="1">
    <source>
        <dbReference type="ARBA" id="ARBA00004123"/>
    </source>
</evidence>
<dbReference type="GO" id="GO:0008270">
    <property type="term" value="F:zinc ion binding"/>
    <property type="evidence" value="ECO:0007669"/>
    <property type="project" value="InterPro"/>
</dbReference>
<feature type="domain" description="Xylanolytic transcriptional activator regulatory" evidence="8">
    <location>
        <begin position="262"/>
        <end position="342"/>
    </location>
</feature>
<evidence type="ECO:0000256" key="4">
    <source>
        <dbReference type="ARBA" id="ARBA00023125"/>
    </source>
</evidence>
<keyword evidence="2" id="KW-0479">Metal-binding</keyword>
<dbReference type="SMART" id="SM00906">
    <property type="entry name" value="Fungal_trans"/>
    <property type="match status" value="1"/>
</dbReference>
<evidence type="ECO:0000256" key="5">
    <source>
        <dbReference type="ARBA" id="ARBA00023163"/>
    </source>
</evidence>
<reference evidence="9" key="1">
    <citation type="submission" date="2019-04" db="EMBL/GenBank/DDBJ databases">
        <title>Sequencing of skin fungus with MAO and IRED activity.</title>
        <authorList>
            <person name="Marsaioli A.J."/>
            <person name="Bonatto J.M.C."/>
            <person name="Reis Junior O."/>
        </authorList>
    </citation>
    <scope>NUCLEOTIDE SEQUENCE</scope>
    <source>
        <strain evidence="9">28M1</strain>
    </source>
</reference>
<dbReference type="CDD" id="cd12148">
    <property type="entry name" value="fungal_TF_MHR"/>
    <property type="match status" value="1"/>
</dbReference>
<keyword evidence="5" id="KW-0804">Transcription</keyword>
<dbReference type="Gene3D" id="4.10.240.10">
    <property type="entry name" value="Zn(2)-C6 fungal-type DNA-binding domain"/>
    <property type="match status" value="1"/>
</dbReference>
<name>A0A9P4WHH2_9PLEO</name>
<evidence type="ECO:0000256" key="7">
    <source>
        <dbReference type="SAM" id="MobiDB-lite"/>
    </source>
</evidence>
<evidence type="ECO:0000313" key="9">
    <source>
        <dbReference type="EMBL" id="KAF3032636.1"/>
    </source>
</evidence>